<dbReference type="GO" id="GO:0004150">
    <property type="term" value="F:dihydroneopterin aldolase activity"/>
    <property type="evidence" value="ECO:0007669"/>
    <property type="project" value="UniProtKB-EC"/>
</dbReference>
<dbReference type="NCBIfam" id="TIGR00526">
    <property type="entry name" value="folB_dom"/>
    <property type="match status" value="1"/>
</dbReference>
<sequence>MSKIILENMEFQANHGVLEHEKTLGNTFLVTVEMEVYTDKAGVTDLLEDTINYQLVYQAIKKQIEIPSNLIEHVAHRIVDKLMNKFLKIQALSLTLSKMNPPLGGKVEKVSIQMERRR</sequence>
<comment type="pathway">
    <text evidence="2">Cofactor biosynthesis; tetrahydrofolate biosynthesis; 2-amino-4-hydroxy-6-hydroxymethyl-7,8-dihydropteridine diphosphate from 7,8-dihydroneopterin triphosphate: step 3/4.</text>
</comment>
<evidence type="ECO:0000256" key="1">
    <source>
        <dbReference type="ARBA" id="ARBA00001353"/>
    </source>
</evidence>
<comment type="similarity">
    <text evidence="3">Belongs to the DHNA family.</text>
</comment>
<dbReference type="AlphaFoldDB" id="A0A644VM74"/>
<evidence type="ECO:0000256" key="7">
    <source>
        <dbReference type="ARBA" id="ARBA00032903"/>
    </source>
</evidence>
<organism evidence="9">
    <name type="scientific">bioreactor metagenome</name>
    <dbReference type="NCBI Taxonomy" id="1076179"/>
    <lineage>
        <taxon>unclassified sequences</taxon>
        <taxon>metagenomes</taxon>
        <taxon>ecological metagenomes</taxon>
    </lineage>
</organism>
<accession>A0A644VM74</accession>
<dbReference type="GO" id="GO:0046656">
    <property type="term" value="P:folic acid biosynthetic process"/>
    <property type="evidence" value="ECO:0007669"/>
    <property type="project" value="UniProtKB-KW"/>
</dbReference>
<dbReference type="EC" id="4.1.2.25" evidence="4"/>
<gene>
    <name evidence="9" type="primary">folB_7</name>
    <name evidence="9" type="ORF">SDC9_38496</name>
</gene>
<dbReference type="InterPro" id="IPR006156">
    <property type="entry name" value="Dihydroneopterin_aldolase"/>
</dbReference>
<keyword evidence="5" id="KW-0289">Folate biosynthesis</keyword>
<evidence type="ECO:0000256" key="4">
    <source>
        <dbReference type="ARBA" id="ARBA00013043"/>
    </source>
</evidence>
<reference evidence="9" key="1">
    <citation type="submission" date="2019-08" db="EMBL/GenBank/DDBJ databases">
        <authorList>
            <person name="Kucharzyk K."/>
            <person name="Murdoch R.W."/>
            <person name="Higgins S."/>
            <person name="Loffler F."/>
        </authorList>
    </citation>
    <scope>NUCLEOTIDE SEQUENCE</scope>
</reference>
<dbReference type="InterPro" id="IPR043133">
    <property type="entry name" value="GTP-CH-I_C/QueF"/>
</dbReference>
<dbReference type="InterPro" id="IPR006157">
    <property type="entry name" value="FolB_dom"/>
</dbReference>
<evidence type="ECO:0000313" key="9">
    <source>
        <dbReference type="EMBL" id="MPL92395.1"/>
    </source>
</evidence>
<comment type="catalytic activity">
    <reaction evidence="1">
        <text>7,8-dihydroneopterin = 6-hydroxymethyl-7,8-dihydropterin + glycolaldehyde</text>
        <dbReference type="Rhea" id="RHEA:10540"/>
        <dbReference type="ChEBI" id="CHEBI:17001"/>
        <dbReference type="ChEBI" id="CHEBI:17071"/>
        <dbReference type="ChEBI" id="CHEBI:44841"/>
        <dbReference type="EC" id="4.1.2.25"/>
    </reaction>
</comment>
<evidence type="ECO:0000256" key="5">
    <source>
        <dbReference type="ARBA" id="ARBA00022909"/>
    </source>
</evidence>
<protein>
    <recommendedName>
        <fullName evidence="4">dihydroneopterin aldolase</fullName>
        <ecNumber evidence="4">4.1.2.25</ecNumber>
    </recommendedName>
    <alternativeName>
        <fullName evidence="7">7,8-dihydroneopterin aldolase</fullName>
    </alternativeName>
</protein>
<keyword evidence="6 9" id="KW-0456">Lyase</keyword>
<feature type="domain" description="Dihydroneopterin aldolase/epimerase" evidence="8">
    <location>
        <begin position="4"/>
        <end position="116"/>
    </location>
</feature>
<evidence type="ECO:0000256" key="6">
    <source>
        <dbReference type="ARBA" id="ARBA00023239"/>
    </source>
</evidence>
<dbReference type="PANTHER" id="PTHR42844">
    <property type="entry name" value="DIHYDRONEOPTERIN ALDOLASE 1-RELATED"/>
    <property type="match status" value="1"/>
</dbReference>
<dbReference type="PANTHER" id="PTHR42844:SF1">
    <property type="entry name" value="DIHYDRONEOPTERIN ALDOLASE 1-RELATED"/>
    <property type="match status" value="1"/>
</dbReference>
<evidence type="ECO:0000259" key="8">
    <source>
        <dbReference type="SMART" id="SM00905"/>
    </source>
</evidence>
<dbReference type="NCBIfam" id="TIGR00525">
    <property type="entry name" value="folB"/>
    <property type="match status" value="1"/>
</dbReference>
<evidence type="ECO:0000256" key="3">
    <source>
        <dbReference type="ARBA" id="ARBA00005708"/>
    </source>
</evidence>
<dbReference type="Gene3D" id="3.30.1130.10">
    <property type="match status" value="1"/>
</dbReference>
<dbReference type="SUPFAM" id="SSF55620">
    <property type="entry name" value="Tetrahydrobiopterin biosynthesis enzymes-like"/>
    <property type="match status" value="1"/>
</dbReference>
<dbReference type="SMART" id="SM00905">
    <property type="entry name" value="FolB"/>
    <property type="match status" value="1"/>
</dbReference>
<dbReference type="EMBL" id="VSSQ01000357">
    <property type="protein sequence ID" value="MPL92395.1"/>
    <property type="molecule type" value="Genomic_DNA"/>
</dbReference>
<evidence type="ECO:0000256" key="2">
    <source>
        <dbReference type="ARBA" id="ARBA00005013"/>
    </source>
</evidence>
<comment type="caution">
    <text evidence="9">The sequence shown here is derived from an EMBL/GenBank/DDBJ whole genome shotgun (WGS) entry which is preliminary data.</text>
</comment>
<name>A0A644VM74_9ZZZZ</name>
<dbReference type="Pfam" id="PF02152">
    <property type="entry name" value="FolB"/>
    <property type="match status" value="1"/>
</dbReference>
<proteinExistence type="inferred from homology"/>
<dbReference type="GO" id="GO:0005737">
    <property type="term" value="C:cytoplasm"/>
    <property type="evidence" value="ECO:0007669"/>
    <property type="project" value="TreeGrafter"/>
</dbReference>